<dbReference type="AlphaFoldDB" id="A0A2P4XVA5"/>
<name>A0A2P4XVA5_9STRA</name>
<keyword evidence="3" id="KW-1185">Reference proteome</keyword>
<sequence length="215" mass="23777">MACNTLPPDGSLDDDDGKHDVGSAQPKSGSSSGALSNSSSSNFSEAIATDSQSSRSAKPDPSPPVIKSFTESNSDKERHRVSLRKQAKKARSKLQSAKKHAACKPSPHKRRRMERKPRLFLISTIDDAHVLLVEGCASAYSMCQTLRDRYEGSTAHGDPYYINYFLMTIKYEEGTNLMAFFLTFERALKVTAQATDIVMTDEQKSIYLYHAMPST</sequence>
<feature type="region of interest" description="Disordered" evidence="1">
    <location>
        <begin position="1"/>
        <end position="110"/>
    </location>
</feature>
<dbReference type="Proteomes" id="UP000237271">
    <property type="component" value="Unassembled WGS sequence"/>
</dbReference>
<gene>
    <name evidence="2" type="ORF">PHPALM_14212</name>
</gene>
<evidence type="ECO:0000313" key="3">
    <source>
        <dbReference type="Proteomes" id="UP000237271"/>
    </source>
</evidence>
<reference evidence="2 3" key="1">
    <citation type="journal article" date="2017" name="Genome Biol. Evol.">
        <title>Phytophthora megakarya and P. palmivora, closely related causal agents of cacao black pod rot, underwent increases in genome sizes and gene numbers by different mechanisms.</title>
        <authorList>
            <person name="Ali S.S."/>
            <person name="Shao J."/>
            <person name="Lary D.J."/>
            <person name="Kronmiller B."/>
            <person name="Shen D."/>
            <person name="Strem M.D."/>
            <person name="Amoako-Attah I."/>
            <person name="Akrofi A.Y."/>
            <person name="Begoude B.A."/>
            <person name="Ten Hoopen G.M."/>
            <person name="Coulibaly K."/>
            <person name="Kebe B.I."/>
            <person name="Melnick R.L."/>
            <person name="Guiltinan M.J."/>
            <person name="Tyler B.M."/>
            <person name="Meinhardt L.W."/>
            <person name="Bailey B.A."/>
        </authorList>
    </citation>
    <scope>NUCLEOTIDE SEQUENCE [LARGE SCALE GENOMIC DNA]</scope>
    <source>
        <strain evidence="3">sbr112.9</strain>
    </source>
</reference>
<feature type="compositionally biased region" description="Low complexity" evidence="1">
    <location>
        <begin position="28"/>
        <end position="44"/>
    </location>
</feature>
<organism evidence="2 3">
    <name type="scientific">Phytophthora palmivora</name>
    <dbReference type="NCBI Taxonomy" id="4796"/>
    <lineage>
        <taxon>Eukaryota</taxon>
        <taxon>Sar</taxon>
        <taxon>Stramenopiles</taxon>
        <taxon>Oomycota</taxon>
        <taxon>Peronosporomycetes</taxon>
        <taxon>Peronosporales</taxon>
        <taxon>Peronosporaceae</taxon>
        <taxon>Phytophthora</taxon>
    </lineage>
</organism>
<dbReference type="OrthoDB" id="126665at2759"/>
<feature type="compositionally biased region" description="Basic residues" evidence="1">
    <location>
        <begin position="81"/>
        <end position="110"/>
    </location>
</feature>
<evidence type="ECO:0000256" key="1">
    <source>
        <dbReference type="SAM" id="MobiDB-lite"/>
    </source>
</evidence>
<feature type="compositionally biased region" description="Low complexity" evidence="1">
    <location>
        <begin position="1"/>
        <end position="10"/>
    </location>
</feature>
<comment type="caution">
    <text evidence="2">The sequence shown here is derived from an EMBL/GenBank/DDBJ whole genome shotgun (WGS) entry which is preliminary data.</text>
</comment>
<proteinExistence type="predicted"/>
<dbReference type="EMBL" id="NCKW01007858">
    <property type="protein sequence ID" value="POM69494.1"/>
    <property type="molecule type" value="Genomic_DNA"/>
</dbReference>
<accession>A0A2P4XVA5</accession>
<evidence type="ECO:0000313" key="2">
    <source>
        <dbReference type="EMBL" id="POM69494.1"/>
    </source>
</evidence>
<protein>
    <submittedName>
        <fullName evidence="2">Uncharacterized protein</fullName>
    </submittedName>
</protein>